<comment type="caution">
    <text evidence="1">The sequence shown here is derived from an EMBL/GenBank/DDBJ whole genome shotgun (WGS) entry which is preliminary data.</text>
</comment>
<dbReference type="AlphaFoldDB" id="A0A1B8U7E7"/>
<dbReference type="RefSeq" id="WP_068355718.1">
    <property type="nucleotide sequence ID" value="NZ_CP019337.1"/>
</dbReference>
<dbReference type="Gene3D" id="3.40.30.10">
    <property type="entry name" value="Glutaredoxin"/>
    <property type="match status" value="1"/>
</dbReference>
<dbReference type="OrthoDB" id="1437325at2"/>
<dbReference type="Proteomes" id="UP000092612">
    <property type="component" value="Unassembled WGS sequence"/>
</dbReference>
<gene>
    <name evidence="1" type="ORF">LPB301_00470</name>
</gene>
<keyword evidence="2" id="KW-1185">Reference proteome</keyword>
<organism evidence="1 2">
    <name type="scientific">Polaribacter reichenbachii</name>
    <dbReference type="NCBI Taxonomy" id="996801"/>
    <lineage>
        <taxon>Bacteria</taxon>
        <taxon>Pseudomonadati</taxon>
        <taxon>Bacteroidota</taxon>
        <taxon>Flavobacteriia</taxon>
        <taxon>Flavobacteriales</taxon>
        <taxon>Flavobacteriaceae</taxon>
    </lineage>
</organism>
<name>A0A1B8U7E7_9FLAO</name>
<proteinExistence type="predicted"/>
<evidence type="ECO:0000313" key="2">
    <source>
        <dbReference type="Proteomes" id="UP000092612"/>
    </source>
</evidence>
<dbReference type="STRING" id="996801.BW723_09030"/>
<evidence type="ECO:0000313" key="1">
    <source>
        <dbReference type="EMBL" id="OBY67805.1"/>
    </source>
</evidence>
<accession>A0A1B8U7E7</accession>
<dbReference type="KEGG" id="prn:BW723_09030"/>
<evidence type="ECO:0008006" key="3">
    <source>
        <dbReference type="Google" id="ProtNLM"/>
    </source>
</evidence>
<reference evidence="2" key="1">
    <citation type="submission" date="2016-02" db="EMBL/GenBank/DDBJ databases">
        <title>Paenibacillus sp. LPB0068, isolated from Crassostrea gigas.</title>
        <authorList>
            <person name="Shin S.-K."/>
            <person name="Yi H."/>
        </authorList>
    </citation>
    <scope>NUCLEOTIDE SEQUENCE [LARGE SCALE GENOMIC DNA]</scope>
    <source>
        <strain evidence="2">KCTC 23969</strain>
    </source>
</reference>
<protein>
    <recommendedName>
        <fullName evidence="3">Membrane or secreted protein</fullName>
    </recommendedName>
</protein>
<dbReference type="EMBL" id="LSFL01000001">
    <property type="protein sequence ID" value="OBY67805.1"/>
    <property type="molecule type" value="Genomic_DNA"/>
</dbReference>
<sequence length="222" mass="25655">MKFFTKKRVVLFLLFIFPLICFLILSTGENNFKKLPVLTENIIDVSEIDASKSVQFKGNVTIVCFLGNDINSIKSGLFNLNEKIYKKFTDYKQFQIIGVYPKGKEEEVQKLKKDIGAFTDMQKWRFISSSKAEIEVFYSSFEFNEPLINLSTTKAFLIDKDVNLRGRLNDEGTGNKLYGYNMNSVSVLNGKLKDDVKVLYYEYYAAFKERNKNKADRKEVGL</sequence>